<dbReference type="PANTHER" id="PTHR47959:SF1">
    <property type="entry name" value="ATP-DEPENDENT RNA HELICASE DBPA"/>
    <property type="match status" value="1"/>
</dbReference>
<evidence type="ECO:0000259" key="8">
    <source>
        <dbReference type="PROSITE" id="PS51194"/>
    </source>
</evidence>
<dbReference type="PROSITE" id="PS51194">
    <property type="entry name" value="HELICASE_CTER"/>
    <property type="match status" value="1"/>
</dbReference>
<feature type="domain" description="Helicase ATP-binding" evidence="7">
    <location>
        <begin position="1"/>
        <end position="102"/>
    </location>
</feature>
<dbReference type="SUPFAM" id="SSF52540">
    <property type="entry name" value="P-loop containing nucleoside triphosphate hydrolases"/>
    <property type="match status" value="1"/>
</dbReference>
<reference evidence="9 10" key="1">
    <citation type="journal article" date="2017" name="Curr. Biol.">
        <title>Genome architecture and evolution of a unichromosomal asexual nematode.</title>
        <authorList>
            <person name="Fradin H."/>
            <person name="Zegar C."/>
            <person name="Gutwein M."/>
            <person name="Lucas J."/>
            <person name="Kovtun M."/>
            <person name="Corcoran D."/>
            <person name="Baugh L.R."/>
            <person name="Kiontke K."/>
            <person name="Gunsalus K."/>
            <person name="Fitch D.H."/>
            <person name="Piano F."/>
        </authorList>
    </citation>
    <scope>NUCLEOTIDE SEQUENCE [LARGE SCALE GENOMIC DNA]</scope>
    <source>
        <strain evidence="9">PF1309</strain>
    </source>
</reference>
<dbReference type="EMBL" id="LIAE01007275">
    <property type="protein sequence ID" value="PAV80402.1"/>
    <property type="molecule type" value="Genomic_DNA"/>
</dbReference>
<evidence type="ECO:0000256" key="5">
    <source>
        <dbReference type="RuleBase" id="RU000492"/>
    </source>
</evidence>
<evidence type="ECO:0008006" key="11">
    <source>
        <dbReference type="Google" id="ProtNLM"/>
    </source>
</evidence>
<evidence type="ECO:0000313" key="9">
    <source>
        <dbReference type="EMBL" id="PAV80402.1"/>
    </source>
</evidence>
<dbReference type="InterPro" id="IPR000629">
    <property type="entry name" value="RNA-helicase_DEAD-box_CS"/>
</dbReference>
<dbReference type="GO" id="GO:0005829">
    <property type="term" value="C:cytosol"/>
    <property type="evidence" value="ECO:0007669"/>
    <property type="project" value="TreeGrafter"/>
</dbReference>
<comment type="caution">
    <text evidence="9">The sequence shown here is derived from an EMBL/GenBank/DDBJ whole genome shotgun (WGS) entry which is preliminary data.</text>
</comment>
<feature type="compositionally biased region" description="Basic residues" evidence="6">
    <location>
        <begin position="376"/>
        <end position="387"/>
    </location>
</feature>
<dbReference type="PANTHER" id="PTHR47959">
    <property type="entry name" value="ATP-DEPENDENT RNA HELICASE RHLE-RELATED"/>
    <property type="match status" value="1"/>
</dbReference>
<dbReference type="InterPro" id="IPR027417">
    <property type="entry name" value="P-loop_NTPase"/>
</dbReference>
<dbReference type="InterPro" id="IPR014001">
    <property type="entry name" value="Helicase_ATP-bd"/>
</dbReference>
<feature type="compositionally biased region" description="Basic and acidic residues" evidence="6">
    <location>
        <begin position="312"/>
        <end position="367"/>
    </location>
</feature>
<dbReference type="PROSITE" id="PS51192">
    <property type="entry name" value="HELICASE_ATP_BIND_1"/>
    <property type="match status" value="1"/>
</dbReference>
<dbReference type="CDD" id="cd18787">
    <property type="entry name" value="SF2_C_DEAD"/>
    <property type="match status" value="1"/>
</dbReference>
<dbReference type="GO" id="GO:0016787">
    <property type="term" value="F:hydrolase activity"/>
    <property type="evidence" value="ECO:0007669"/>
    <property type="project" value="UniProtKB-KW"/>
</dbReference>
<dbReference type="Pfam" id="PF00271">
    <property type="entry name" value="Helicase_C"/>
    <property type="match status" value="1"/>
</dbReference>
<dbReference type="GO" id="GO:0003676">
    <property type="term" value="F:nucleic acid binding"/>
    <property type="evidence" value="ECO:0007669"/>
    <property type="project" value="InterPro"/>
</dbReference>
<dbReference type="InterPro" id="IPR011545">
    <property type="entry name" value="DEAD/DEAH_box_helicase_dom"/>
</dbReference>
<feature type="domain" description="Helicase C-terminal" evidence="8">
    <location>
        <begin position="113"/>
        <end position="294"/>
    </location>
</feature>
<dbReference type="STRING" id="2018661.A0A2A2L2J3"/>
<evidence type="ECO:0000256" key="4">
    <source>
        <dbReference type="ARBA" id="ARBA00022840"/>
    </source>
</evidence>
<name>A0A2A2L2J3_9BILA</name>
<keyword evidence="3 5" id="KW-0347">Helicase</keyword>
<dbReference type="InterPro" id="IPR050079">
    <property type="entry name" value="DEAD_box_RNA_helicase"/>
</dbReference>
<dbReference type="OrthoDB" id="10259843at2759"/>
<sequence>MENCGLDVKTQEAALRSSPDVVVATPGRLIDHLHNSPNFTLSTIEVLVLDEADRMLEEAFADQMKELIRLCAKNRQTLLFSATMTDEIDELATMSLKKPVKIFINENTETALKLRQEFVRIRSGRERDREPIVAALVTRTFQQNTMIFVKTKVECQRMQILLGLLGIKVGQMHSNLSQAQRVGALTKFKKGEIDVLVSTDLASRGLDIEGVQTVINMHMPKTIKQYIHRVGRTARAGKAGRSISLVGEDERKLLKEIIQANPNKAMKQRVLAGGTVEAYRKRVDDLEESIKEIIEAERVERELRIAEATTEKAKQKLENPNEPERVWFQKKSQSDKEKARLEKKKLREEEKKRKEAMKTPEEKRLEEEAAFQQREAKRRRKGKHTRLRAVVENGERPIGRNKMNAKSRGAKVKSTASLSEIPSIKVGLGNYGKESGTY</sequence>
<dbReference type="Pfam" id="PF00270">
    <property type="entry name" value="DEAD"/>
    <property type="match status" value="1"/>
</dbReference>
<organism evidence="9 10">
    <name type="scientific">Diploscapter pachys</name>
    <dbReference type="NCBI Taxonomy" id="2018661"/>
    <lineage>
        <taxon>Eukaryota</taxon>
        <taxon>Metazoa</taxon>
        <taxon>Ecdysozoa</taxon>
        <taxon>Nematoda</taxon>
        <taxon>Chromadorea</taxon>
        <taxon>Rhabditida</taxon>
        <taxon>Rhabditina</taxon>
        <taxon>Rhabditomorpha</taxon>
        <taxon>Rhabditoidea</taxon>
        <taxon>Rhabditidae</taxon>
        <taxon>Diploscapter</taxon>
    </lineage>
</organism>
<keyword evidence="10" id="KW-1185">Reference proteome</keyword>
<keyword evidence="2 5" id="KW-0378">Hydrolase</keyword>
<dbReference type="GO" id="GO:0043186">
    <property type="term" value="C:P granule"/>
    <property type="evidence" value="ECO:0007669"/>
    <property type="project" value="UniProtKB-ARBA"/>
</dbReference>
<protein>
    <recommendedName>
        <fullName evidence="11">RNA helicase</fullName>
    </recommendedName>
</protein>
<dbReference type="SMART" id="SM00490">
    <property type="entry name" value="HELICc"/>
    <property type="match status" value="1"/>
</dbReference>
<feature type="region of interest" description="Disordered" evidence="6">
    <location>
        <begin position="312"/>
        <end position="416"/>
    </location>
</feature>
<keyword evidence="4 5" id="KW-0067">ATP-binding</keyword>
<gene>
    <name evidence="9" type="ORF">WR25_03567</name>
</gene>
<evidence type="ECO:0000259" key="7">
    <source>
        <dbReference type="PROSITE" id="PS51192"/>
    </source>
</evidence>
<dbReference type="AlphaFoldDB" id="A0A2A2L2J3"/>
<evidence type="ECO:0000256" key="6">
    <source>
        <dbReference type="SAM" id="MobiDB-lite"/>
    </source>
</evidence>
<keyword evidence="1 5" id="KW-0547">Nucleotide-binding</keyword>
<evidence type="ECO:0000256" key="1">
    <source>
        <dbReference type="ARBA" id="ARBA00022741"/>
    </source>
</evidence>
<evidence type="ECO:0000313" key="10">
    <source>
        <dbReference type="Proteomes" id="UP000218231"/>
    </source>
</evidence>
<dbReference type="PROSITE" id="PS00039">
    <property type="entry name" value="DEAD_ATP_HELICASE"/>
    <property type="match status" value="1"/>
</dbReference>
<accession>A0A2A2L2J3</accession>
<dbReference type="InterPro" id="IPR001650">
    <property type="entry name" value="Helicase_C-like"/>
</dbReference>
<evidence type="ECO:0000256" key="2">
    <source>
        <dbReference type="ARBA" id="ARBA00022801"/>
    </source>
</evidence>
<proteinExistence type="inferred from homology"/>
<dbReference type="GO" id="GO:0005524">
    <property type="term" value="F:ATP binding"/>
    <property type="evidence" value="ECO:0007669"/>
    <property type="project" value="UniProtKB-KW"/>
</dbReference>
<dbReference type="Gene3D" id="3.40.50.300">
    <property type="entry name" value="P-loop containing nucleotide triphosphate hydrolases"/>
    <property type="match status" value="2"/>
</dbReference>
<dbReference type="GO" id="GO:0003724">
    <property type="term" value="F:RNA helicase activity"/>
    <property type="evidence" value="ECO:0007669"/>
    <property type="project" value="TreeGrafter"/>
</dbReference>
<dbReference type="Proteomes" id="UP000218231">
    <property type="component" value="Unassembled WGS sequence"/>
</dbReference>
<evidence type="ECO:0000256" key="3">
    <source>
        <dbReference type="ARBA" id="ARBA00022806"/>
    </source>
</evidence>
<comment type="similarity">
    <text evidence="5">Belongs to the DEAD box helicase family.</text>
</comment>